<comment type="caution">
    <text evidence="1">The sequence shown here is derived from an EMBL/GenBank/DDBJ whole genome shotgun (WGS) entry which is preliminary data.</text>
</comment>
<keyword evidence="2" id="KW-1185">Reference proteome</keyword>
<sequence>MMMRGHEVSKNKYPSQPKVLTTHFGKFPLPTFCGCLRMIDVRKMRLLVRLQSMVSSNCCKSAAMPK</sequence>
<evidence type="ECO:0000313" key="1">
    <source>
        <dbReference type="EMBL" id="GIZ00965.1"/>
    </source>
</evidence>
<accession>A0AAV4Y3G0</accession>
<protein>
    <submittedName>
        <fullName evidence="1">Uncharacterized protein</fullName>
    </submittedName>
</protein>
<gene>
    <name evidence="1" type="ORF">CEXT_702081</name>
</gene>
<dbReference type="EMBL" id="BPLR01001232">
    <property type="protein sequence ID" value="GIZ00965.1"/>
    <property type="molecule type" value="Genomic_DNA"/>
</dbReference>
<reference evidence="1 2" key="1">
    <citation type="submission" date="2021-06" db="EMBL/GenBank/DDBJ databases">
        <title>Caerostris extrusa draft genome.</title>
        <authorList>
            <person name="Kono N."/>
            <person name="Arakawa K."/>
        </authorList>
    </citation>
    <scope>NUCLEOTIDE SEQUENCE [LARGE SCALE GENOMIC DNA]</scope>
</reference>
<name>A0AAV4Y3G0_CAEEX</name>
<proteinExistence type="predicted"/>
<evidence type="ECO:0000313" key="2">
    <source>
        <dbReference type="Proteomes" id="UP001054945"/>
    </source>
</evidence>
<dbReference type="Proteomes" id="UP001054945">
    <property type="component" value="Unassembled WGS sequence"/>
</dbReference>
<dbReference type="AlphaFoldDB" id="A0AAV4Y3G0"/>
<organism evidence="1 2">
    <name type="scientific">Caerostris extrusa</name>
    <name type="common">Bark spider</name>
    <name type="synonym">Caerostris bankana</name>
    <dbReference type="NCBI Taxonomy" id="172846"/>
    <lineage>
        <taxon>Eukaryota</taxon>
        <taxon>Metazoa</taxon>
        <taxon>Ecdysozoa</taxon>
        <taxon>Arthropoda</taxon>
        <taxon>Chelicerata</taxon>
        <taxon>Arachnida</taxon>
        <taxon>Araneae</taxon>
        <taxon>Araneomorphae</taxon>
        <taxon>Entelegynae</taxon>
        <taxon>Araneoidea</taxon>
        <taxon>Araneidae</taxon>
        <taxon>Caerostris</taxon>
    </lineage>
</organism>